<dbReference type="InterPro" id="IPR011990">
    <property type="entry name" value="TPR-like_helical_dom_sf"/>
</dbReference>
<dbReference type="NCBIfam" id="TIGR02917">
    <property type="entry name" value="PEP_TPR_lipo"/>
    <property type="match status" value="1"/>
</dbReference>
<feature type="signal peptide" evidence="4">
    <location>
        <begin position="1"/>
        <end position="22"/>
    </location>
</feature>
<dbReference type="Gene3D" id="1.25.40.10">
    <property type="entry name" value="Tetratricopeptide repeat domain"/>
    <property type="match status" value="5"/>
</dbReference>
<keyword evidence="4" id="KW-0732">Signal</keyword>
<keyword evidence="1" id="KW-0677">Repeat</keyword>
<keyword evidence="2 3" id="KW-0802">TPR repeat</keyword>
<evidence type="ECO:0000256" key="2">
    <source>
        <dbReference type="ARBA" id="ARBA00022803"/>
    </source>
</evidence>
<evidence type="ECO:0000256" key="4">
    <source>
        <dbReference type="SAM" id="SignalP"/>
    </source>
</evidence>
<evidence type="ECO:0000313" key="5">
    <source>
        <dbReference type="EMBL" id="GEO40848.1"/>
    </source>
</evidence>
<dbReference type="Proteomes" id="UP000321523">
    <property type="component" value="Unassembled WGS sequence"/>
</dbReference>
<dbReference type="SUPFAM" id="SSF48452">
    <property type="entry name" value="TPR-like"/>
    <property type="match status" value="5"/>
</dbReference>
<proteinExistence type="predicted"/>
<organism evidence="5 6">
    <name type="scientific">Skermanella aerolata</name>
    <dbReference type="NCBI Taxonomy" id="393310"/>
    <lineage>
        <taxon>Bacteria</taxon>
        <taxon>Pseudomonadati</taxon>
        <taxon>Pseudomonadota</taxon>
        <taxon>Alphaproteobacteria</taxon>
        <taxon>Rhodospirillales</taxon>
        <taxon>Azospirillaceae</taxon>
        <taxon>Skermanella</taxon>
    </lineage>
</organism>
<dbReference type="Pfam" id="PF13432">
    <property type="entry name" value="TPR_16"/>
    <property type="match status" value="3"/>
</dbReference>
<accession>A0A512DWI8</accession>
<dbReference type="PANTHER" id="PTHR45586:SF1">
    <property type="entry name" value="LIPOPOLYSACCHARIDE ASSEMBLY PROTEIN B"/>
    <property type="match status" value="1"/>
</dbReference>
<dbReference type="AlphaFoldDB" id="A0A512DWI8"/>
<evidence type="ECO:0000256" key="1">
    <source>
        <dbReference type="ARBA" id="ARBA00022737"/>
    </source>
</evidence>
<keyword evidence="6" id="KW-1185">Reference proteome</keyword>
<dbReference type="InterPro" id="IPR019734">
    <property type="entry name" value="TPR_rpt"/>
</dbReference>
<dbReference type="EMBL" id="BJYZ01000024">
    <property type="protein sequence ID" value="GEO40848.1"/>
    <property type="molecule type" value="Genomic_DNA"/>
</dbReference>
<dbReference type="Pfam" id="PF14559">
    <property type="entry name" value="TPR_19"/>
    <property type="match status" value="6"/>
</dbReference>
<dbReference type="InterPro" id="IPR014266">
    <property type="entry name" value="PEP-CTERM_TPR_PrsT"/>
</dbReference>
<dbReference type="InterPro" id="IPR051012">
    <property type="entry name" value="CellSynth/LPSAsmb/PSIAsmb"/>
</dbReference>
<dbReference type="PANTHER" id="PTHR45586">
    <property type="entry name" value="TPR REPEAT-CONTAINING PROTEIN PA4667"/>
    <property type="match status" value="1"/>
</dbReference>
<comment type="caution">
    <text evidence="5">The sequence shown here is derived from an EMBL/GenBank/DDBJ whole genome shotgun (WGS) entry which is preliminary data.</text>
</comment>
<protein>
    <recommendedName>
        <fullName evidence="7">PEP-CTERM system TPR-repeat protein PrsT</fullName>
    </recommendedName>
</protein>
<feature type="repeat" description="TPR" evidence="3">
    <location>
        <begin position="128"/>
        <end position="161"/>
    </location>
</feature>
<sequence length="911" mass="98185">MLAASSLIALATCFTVFTPAHADTQQSQRFYDEGVQQLQSGNASAAVIQLRNAIQQDPANLKARQLLGQLYLRTGDAVSAEKELRRVFEAQRGDEVELQLAQALMMQRRYGDVFAVLSPQGATPELTQAKLVMSGQAYMGTGQIDDAESQFRAALETAPNLAEAKLGLARIDALRNRTDEARRSVDEVLATSPDNLEALLLSADIAFAGQRADDALASLNRAAALSPDNPRVLLPRARVRLQTGSINEAEKDVSRVLERTPRDVMARYMKASIQLIRGDANAARTTFQPIEGALADYPPALLLGGLIKFNTGQYAQAEASINRFLASAPDHVPARRTLAAIQLRSNNTLSAIEALKPLVADHPDDLIARQMLAGAYLRQGDMGNATAMFEELAKSPNRPMAARAKSTLGLLQASDAGSRDMPPETRRSVALVLDYIRNGEFAKAHETVDQLKTADADNPQLISLEAAIFAAEGDMGTAKSRLQAASALDPSMSEIANNLNLVDARMGNLDAVEKRLRDAVSANPGDEQAVLRLGQFLAQNQRLNEAEDTLESAASRHPNSITMRRILGELYERRDDKPKLLETAGQLRQIGNAQPEALKFAAVMYRAGGDPARAADALRVYAKAKPDDAEAQIALAQNLIAANRPEEARPVLEAIKAKDPASAVATLGLVDLALARNDADGALKLADGLRQANPIAAAQLRSSVLLRTNRVDEAIRAMEQALQATSDRQLALGLYGLRRDNGRMDQAVSGLEDWVKRNPDDVAARTVLADTYLTRQDLKQAEAHYDILVQARPGDPALLNNAAWIAHELGSPQALQYARRAHAAAPSAPEIADTLGWILVQSGETAEGVELLRSAAAGAPSNQDVQYHLAYALHATGAKDEAREILEKLGTDGKPFESREEAAELLATIGR</sequence>
<reference evidence="5 6" key="1">
    <citation type="submission" date="2019-07" db="EMBL/GenBank/DDBJ databases">
        <title>Whole genome shotgun sequence of Skermanella aerolata NBRC 106429.</title>
        <authorList>
            <person name="Hosoyama A."/>
            <person name="Uohara A."/>
            <person name="Ohji S."/>
            <person name="Ichikawa N."/>
        </authorList>
    </citation>
    <scope>NUCLEOTIDE SEQUENCE [LARGE SCALE GENOMIC DNA]</scope>
    <source>
        <strain evidence="5 6">NBRC 106429</strain>
    </source>
</reference>
<gene>
    <name evidence="5" type="ORF">SAE02_49960</name>
</gene>
<feature type="chain" id="PRO_5022117570" description="PEP-CTERM system TPR-repeat protein PrsT" evidence="4">
    <location>
        <begin position="23"/>
        <end position="911"/>
    </location>
</feature>
<evidence type="ECO:0008006" key="7">
    <source>
        <dbReference type="Google" id="ProtNLM"/>
    </source>
</evidence>
<dbReference type="SMART" id="SM00028">
    <property type="entry name" value="TPR"/>
    <property type="match status" value="10"/>
</dbReference>
<evidence type="ECO:0000256" key="3">
    <source>
        <dbReference type="PROSITE-ProRule" id="PRU00339"/>
    </source>
</evidence>
<evidence type="ECO:0000313" key="6">
    <source>
        <dbReference type="Proteomes" id="UP000321523"/>
    </source>
</evidence>
<dbReference type="PROSITE" id="PS50005">
    <property type="entry name" value="TPR"/>
    <property type="match status" value="1"/>
</dbReference>
<name>A0A512DWI8_9PROT</name>